<keyword evidence="8" id="KW-0902">Two-component regulatory system</keyword>
<keyword evidence="6 11" id="KW-0418">Kinase</keyword>
<dbReference type="InterPro" id="IPR036097">
    <property type="entry name" value="HisK_dim/P_sf"/>
</dbReference>
<dbReference type="SUPFAM" id="SSF55874">
    <property type="entry name" value="ATPase domain of HSP90 chaperone/DNA topoisomerase II/histidine kinase"/>
    <property type="match status" value="1"/>
</dbReference>
<proteinExistence type="predicted"/>
<evidence type="ECO:0000256" key="9">
    <source>
        <dbReference type="SAM" id="Phobius"/>
    </source>
</evidence>
<keyword evidence="9" id="KW-0472">Membrane</keyword>
<dbReference type="SUPFAM" id="SSF47384">
    <property type="entry name" value="Homodimeric domain of signal transducing histidine kinase"/>
    <property type="match status" value="1"/>
</dbReference>
<accession>A0A1M5TMA8</accession>
<dbReference type="EC" id="2.7.13.3" evidence="2"/>
<keyword evidence="5" id="KW-0547">Nucleotide-binding</keyword>
<keyword evidence="9" id="KW-1133">Transmembrane helix</keyword>
<dbReference type="Gene3D" id="3.30.565.10">
    <property type="entry name" value="Histidine kinase-like ATPase, C-terminal domain"/>
    <property type="match status" value="1"/>
</dbReference>
<feature type="transmembrane region" description="Helical" evidence="9">
    <location>
        <begin position="71"/>
        <end position="96"/>
    </location>
</feature>
<dbReference type="RefSeq" id="WP_073373534.1">
    <property type="nucleotide sequence ID" value="NZ_FQXS01000003.1"/>
</dbReference>
<dbReference type="InterPro" id="IPR003661">
    <property type="entry name" value="HisK_dim/P_dom"/>
</dbReference>
<dbReference type="PROSITE" id="PS50109">
    <property type="entry name" value="HIS_KIN"/>
    <property type="match status" value="1"/>
</dbReference>
<comment type="catalytic activity">
    <reaction evidence="1">
        <text>ATP + protein L-histidine = ADP + protein N-phospho-L-histidine.</text>
        <dbReference type="EC" id="2.7.13.3"/>
    </reaction>
</comment>
<dbReference type="InterPro" id="IPR005467">
    <property type="entry name" value="His_kinase_dom"/>
</dbReference>
<keyword evidence="3" id="KW-0597">Phosphoprotein</keyword>
<dbReference type="Pfam" id="PF00512">
    <property type="entry name" value="HisKA"/>
    <property type="match status" value="1"/>
</dbReference>
<dbReference type="Proteomes" id="UP000184139">
    <property type="component" value="Unassembled WGS sequence"/>
</dbReference>
<dbReference type="EMBL" id="FQXS01000003">
    <property type="protein sequence ID" value="SHH51809.1"/>
    <property type="molecule type" value="Genomic_DNA"/>
</dbReference>
<dbReference type="Pfam" id="PF02518">
    <property type="entry name" value="HATPase_c"/>
    <property type="match status" value="1"/>
</dbReference>
<keyword evidence="4" id="KW-0808">Transferase</keyword>
<dbReference type="PANTHER" id="PTHR43065:SF10">
    <property type="entry name" value="PEROXIDE STRESS-ACTIVATED HISTIDINE KINASE MAK3"/>
    <property type="match status" value="1"/>
</dbReference>
<keyword evidence="12" id="KW-1185">Reference proteome</keyword>
<evidence type="ECO:0000256" key="2">
    <source>
        <dbReference type="ARBA" id="ARBA00012438"/>
    </source>
</evidence>
<evidence type="ECO:0000256" key="6">
    <source>
        <dbReference type="ARBA" id="ARBA00022777"/>
    </source>
</evidence>
<evidence type="ECO:0000259" key="10">
    <source>
        <dbReference type="PROSITE" id="PS50109"/>
    </source>
</evidence>
<dbReference type="InterPro" id="IPR004358">
    <property type="entry name" value="Sig_transdc_His_kin-like_C"/>
</dbReference>
<keyword evidence="9" id="KW-0812">Transmembrane</keyword>
<dbReference type="InterPro" id="IPR003594">
    <property type="entry name" value="HATPase_dom"/>
</dbReference>
<dbReference type="SMART" id="SM00388">
    <property type="entry name" value="HisKA"/>
    <property type="match status" value="1"/>
</dbReference>
<gene>
    <name evidence="11" type="ORF">SAMN02745124_00801</name>
</gene>
<evidence type="ECO:0000256" key="3">
    <source>
        <dbReference type="ARBA" id="ARBA00022553"/>
    </source>
</evidence>
<feature type="transmembrane region" description="Helical" evidence="9">
    <location>
        <begin position="139"/>
        <end position="156"/>
    </location>
</feature>
<dbReference type="OrthoDB" id="5400993at2"/>
<feature type="transmembrane region" description="Helical" evidence="9">
    <location>
        <begin position="194"/>
        <end position="217"/>
    </location>
</feature>
<evidence type="ECO:0000256" key="5">
    <source>
        <dbReference type="ARBA" id="ARBA00022741"/>
    </source>
</evidence>
<sequence>MFWSFLLYLFYGLSFFTLGVAILSRDVRFSQLAIAKILWLLATFGIVHGFHEWLELLDLLDLELQGPVFSLFRLIVVSISFFCLLYFGLFLNLITISGEQALQTTAQAIKALIGGCALTLVGTAIYLDLSGGSDITIRRMIAFPGGLLAGVGLIAYSRTVRPYSDGVARNFVLAGSFMICYAVFTGLFPSTATIPGIGLQVIVLRGISALLIMYFTIRALSVFNLEQHMQIQDKLLRFSESEKLASMGFLAAGIAHEINNPLTNASLNLEMLKDLIKREPKTERKLAAIERNIERASRIARELLHFSREKQTVMEAVDLNQVIEGTLHLIKNHQLSSIIHFSPRDIPSIRGIPWKLEEVFINLLMNSLDACTAGDRIDVETCYNCPRVMVIISDTGHGIAEEHRRKVFDPFYTTKEIGKGTGLGLSVCYTIIKQHNGDISLMSSEHGGAVVTITLPETSHDH</sequence>
<dbReference type="STRING" id="1121409.SAMN02745124_00801"/>
<evidence type="ECO:0000313" key="11">
    <source>
        <dbReference type="EMBL" id="SHH51809.1"/>
    </source>
</evidence>
<feature type="transmembrane region" description="Helical" evidence="9">
    <location>
        <begin position="6"/>
        <end position="24"/>
    </location>
</feature>
<dbReference type="InterPro" id="IPR036890">
    <property type="entry name" value="HATPase_C_sf"/>
</dbReference>
<dbReference type="PANTHER" id="PTHR43065">
    <property type="entry name" value="SENSOR HISTIDINE KINASE"/>
    <property type="match status" value="1"/>
</dbReference>
<evidence type="ECO:0000256" key="1">
    <source>
        <dbReference type="ARBA" id="ARBA00000085"/>
    </source>
</evidence>
<dbReference type="Gene3D" id="1.10.287.130">
    <property type="match status" value="1"/>
</dbReference>
<organism evidence="11 12">
    <name type="scientific">Desulfofustis glycolicus DSM 9705</name>
    <dbReference type="NCBI Taxonomy" id="1121409"/>
    <lineage>
        <taxon>Bacteria</taxon>
        <taxon>Pseudomonadati</taxon>
        <taxon>Thermodesulfobacteriota</taxon>
        <taxon>Desulfobulbia</taxon>
        <taxon>Desulfobulbales</taxon>
        <taxon>Desulfocapsaceae</taxon>
        <taxon>Desulfofustis</taxon>
    </lineage>
</organism>
<feature type="transmembrane region" description="Helical" evidence="9">
    <location>
        <begin position="108"/>
        <end position="127"/>
    </location>
</feature>
<keyword evidence="7" id="KW-0067">ATP-binding</keyword>
<feature type="transmembrane region" description="Helical" evidence="9">
    <location>
        <begin position="33"/>
        <end position="51"/>
    </location>
</feature>
<dbReference type="SMART" id="SM00387">
    <property type="entry name" value="HATPase_c"/>
    <property type="match status" value="1"/>
</dbReference>
<evidence type="ECO:0000256" key="4">
    <source>
        <dbReference type="ARBA" id="ARBA00022679"/>
    </source>
</evidence>
<dbReference type="PRINTS" id="PR00344">
    <property type="entry name" value="BCTRLSENSOR"/>
</dbReference>
<dbReference type="GO" id="GO:0005524">
    <property type="term" value="F:ATP binding"/>
    <property type="evidence" value="ECO:0007669"/>
    <property type="project" value="UniProtKB-KW"/>
</dbReference>
<dbReference type="CDD" id="cd00082">
    <property type="entry name" value="HisKA"/>
    <property type="match status" value="1"/>
</dbReference>
<reference evidence="11 12" key="1">
    <citation type="submission" date="2016-11" db="EMBL/GenBank/DDBJ databases">
        <authorList>
            <person name="Jaros S."/>
            <person name="Januszkiewicz K."/>
            <person name="Wedrychowicz H."/>
        </authorList>
    </citation>
    <scope>NUCLEOTIDE SEQUENCE [LARGE SCALE GENOMIC DNA]</scope>
    <source>
        <strain evidence="11 12">DSM 9705</strain>
    </source>
</reference>
<protein>
    <recommendedName>
        <fullName evidence="2">histidine kinase</fullName>
        <ecNumber evidence="2">2.7.13.3</ecNumber>
    </recommendedName>
</protein>
<dbReference type="AlphaFoldDB" id="A0A1M5TMA8"/>
<evidence type="ECO:0000256" key="7">
    <source>
        <dbReference type="ARBA" id="ARBA00022840"/>
    </source>
</evidence>
<name>A0A1M5TMA8_9BACT</name>
<evidence type="ECO:0000313" key="12">
    <source>
        <dbReference type="Proteomes" id="UP000184139"/>
    </source>
</evidence>
<dbReference type="GO" id="GO:0000155">
    <property type="term" value="F:phosphorelay sensor kinase activity"/>
    <property type="evidence" value="ECO:0007669"/>
    <property type="project" value="InterPro"/>
</dbReference>
<feature type="domain" description="Histidine kinase" evidence="10">
    <location>
        <begin position="253"/>
        <end position="459"/>
    </location>
</feature>
<feature type="transmembrane region" description="Helical" evidence="9">
    <location>
        <begin position="168"/>
        <end position="188"/>
    </location>
</feature>
<evidence type="ECO:0000256" key="8">
    <source>
        <dbReference type="ARBA" id="ARBA00023012"/>
    </source>
</evidence>